<dbReference type="FunFam" id="3.40.50.300:FF:000006">
    <property type="entry name" value="DNA-binding transcriptional regulator NtrC"/>
    <property type="match status" value="1"/>
</dbReference>
<dbReference type="PANTHER" id="PTHR32071:SF77">
    <property type="entry name" value="TRANSCRIPTIONAL REGULATORY PROTEIN"/>
    <property type="match status" value="1"/>
</dbReference>
<dbReference type="Gene3D" id="3.40.50.300">
    <property type="entry name" value="P-loop containing nucleotide triphosphate hydrolases"/>
    <property type="match status" value="1"/>
</dbReference>
<dbReference type="InterPro" id="IPR027417">
    <property type="entry name" value="P-loop_NTPase"/>
</dbReference>
<dbReference type="CDD" id="cd00009">
    <property type="entry name" value="AAA"/>
    <property type="match status" value="1"/>
</dbReference>
<dbReference type="InterPro" id="IPR025662">
    <property type="entry name" value="Sigma_54_int_dom_ATP-bd_1"/>
</dbReference>
<dbReference type="Pfam" id="PF00158">
    <property type="entry name" value="Sigma54_activat"/>
    <property type="match status" value="1"/>
</dbReference>
<evidence type="ECO:0000256" key="5">
    <source>
        <dbReference type="ARBA" id="ARBA00023163"/>
    </source>
</evidence>
<dbReference type="PANTHER" id="PTHR32071">
    <property type="entry name" value="TRANSCRIPTIONAL REGULATORY PROTEIN"/>
    <property type="match status" value="1"/>
</dbReference>
<dbReference type="PROSITE" id="PS00675">
    <property type="entry name" value="SIGMA54_INTERACT_1"/>
    <property type="match status" value="1"/>
</dbReference>
<dbReference type="PROSITE" id="PS50045">
    <property type="entry name" value="SIGMA54_INTERACT_4"/>
    <property type="match status" value="1"/>
</dbReference>
<evidence type="ECO:0000259" key="6">
    <source>
        <dbReference type="PROSITE" id="PS50045"/>
    </source>
</evidence>
<sequence length="631" mass="69439">MSDFEHIKEIETVGSGVQSQRDHVVLDSWLRCLNEHNLDPSKQQGAYIVPATQLREHRQQSEELINIARSGIEELYRQVGGQNYVVLLSDQKGVTVEFMGDAFFNNQLQKAGLFMGSEWSEERAGTCAVGACLKTGETLTIHQTDHFDGMHTGLSCTAAPIYSAAGELSAVLDISLLSSPIVKVSQNLALHFVEAAARRIELANLMAKSPHEWVLRFARSPDFLDVDPEAAVAIDGSGNVSGLTHNGAKLLAKASQRVWREPEALIGQPISLFLEMDVNDLPQLTRGRPAVERLVRTRFGHGYFVHAIEPQPKNASLNHKKVDVPKPLRKLSDNDPAMTRMQYRAGKLANTNVGILIQGETGTGKEYLARAIHESSGRQGRFVAINCAAIPEHLIESELFGHLGGAFTGAAPKGRKGLIEEADKGTLFLDEIGDMPLVLQSRLLRVLSEKQVQPVGSTHMRTVDVRVLAATHRSLVEQVAAGEFRADLLYRINAATLTLPALRNRCDFKWLVEKLLERHGNGQIMSISDSALISLKSHDWPGNLRELDNAIAVAVALTETGLIDVKDLPESLLPYNFDEEAESNAAPDPKSQLLKEALEMCDWNISAAARRLAVDRSTIHRQIKRFGLARS</sequence>
<protein>
    <submittedName>
        <fullName evidence="7">Acetoin catabolism regulatory protein</fullName>
    </submittedName>
</protein>
<dbReference type="SUPFAM" id="SSF52540">
    <property type="entry name" value="P-loop containing nucleoside triphosphate hydrolases"/>
    <property type="match status" value="1"/>
</dbReference>
<dbReference type="Gene3D" id="1.10.8.60">
    <property type="match status" value="1"/>
</dbReference>
<evidence type="ECO:0000313" key="7">
    <source>
        <dbReference type="EMBL" id="ASJ74786.1"/>
    </source>
</evidence>
<evidence type="ECO:0000256" key="4">
    <source>
        <dbReference type="ARBA" id="ARBA00023125"/>
    </source>
</evidence>
<dbReference type="InterPro" id="IPR025944">
    <property type="entry name" value="Sigma_54_int_dom_CS"/>
</dbReference>
<dbReference type="PRINTS" id="PR01590">
    <property type="entry name" value="HTHFIS"/>
</dbReference>
<dbReference type="Pfam" id="PF25601">
    <property type="entry name" value="AAA_lid_14"/>
    <property type="match status" value="1"/>
</dbReference>
<dbReference type="OrthoDB" id="9804019at2"/>
<dbReference type="SMART" id="SM00382">
    <property type="entry name" value="AAA"/>
    <property type="match status" value="1"/>
</dbReference>
<dbReference type="GO" id="GO:0006355">
    <property type="term" value="P:regulation of DNA-templated transcription"/>
    <property type="evidence" value="ECO:0007669"/>
    <property type="project" value="InterPro"/>
</dbReference>
<dbReference type="SUPFAM" id="SSF46689">
    <property type="entry name" value="Homeodomain-like"/>
    <property type="match status" value="1"/>
</dbReference>
<dbReference type="InterPro" id="IPR003593">
    <property type="entry name" value="AAA+_ATPase"/>
</dbReference>
<proteinExistence type="predicted"/>
<evidence type="ECO:0000256" key="3">
    <source>
        <dbReference type="ARBA" id="ARBA00023015"/>
    </source>
</evidence>
<dbReference type="Gene3D" id="3.30.450.40">
    <property type="match status" value="1"/>
</dbReference>
<keyword evidence="8" id="KW-1185">Reference proteome</keyword>
<dbReference type="EMBL" id="CP018632">
    <property type="protein sequence ID" value="ASJ74786.1"/>
    <property type="molecule type" value="Genomic_DNA"/>
</dbReference>
<keyword evidence="3" id="KW-0805">Transcription regulation</keyword>
<dbReference type="Gene3D" id="1.10.10.60">
    <property type="entry name" value="Homeodomain-like"/>
    <property type="match status" value="1"/>
</dbReference>
<keyword evidence="5" id="KW-0804">Transcription</keyword>
<dbReference type="InterPro" id="IPR029016">
    <property type="entry name" value="GAF-like_dom_sf"/>
</dbReference>
<dbReference type="Pfam" id="PF02954">
    <property type="entry name" value="HTH_8"/>
    <property type="match status" value="1"/>
</dbReference>
<reference evidence="7 8" key="1">
    <citation type="submission" date="2016-12" db="EMBL/GenBank/DDBJ databases">
        <authorList>
            <person name="Song W.-J."/>
            <person name="Kurnit D.M."/>
        </authorList>
    </citation>
    <scope>NUCLEOTIDE SEQUENCE [LARGE SCALE GENOMIC DNA]</scope>
    <source>
        <strain evidence="7 8">IMCC3135</strain>
    </source>
</reference>
<dbReference type="SUPFAM" id="SSF55781">
    <property type="entry name" value="GAF domain-like"/>
    <property type="match status" value="1"/>
</dbReference>
<evidence type="ECO:0000256" key="1">
    <source>
        <dbReference type="ARBA" id="ARBA00022741"/>
    </source>
</evidence>
<dbReference type="InterPro" id="IPR002078">
    <property type="entry name" value="Sigma_54_int"/>
</dbReference>
<organism evidence="7 8">
    <name type="scientific">Granulosicoccus antarcticus IMCC3135</name>
    <dbReference type="NCBI Taxonomy" id="1192854"/>
    <lineage>
        <taxon>Bacteria</taxon>
        <taxon>Pseudomonadati</taxon>
        <taxon>Pseudomonadota</taxon>
        <taxon>Gammaproteobacteria</taxon>
        <taxon>Chromatiales</taxon>
        <taxon>Granulosicoccaceae</taxon>
        <taxon>Granulosicoccus</taxon>
    </lineage>
</organism>
<dbReference type="AlphaFoldDB" id="A0A2Z2NTG5"/>
<evidence type="ECO:0000256" key="2">
    <source>
        <dbReference type="ARBA" id="ARBA00022840"/>
    </source>
</evidence>
<dbReference type="InterPro" id="IPR058031">
    <property type="entry name" value="AAA_lid_NorR"/>
</dbReference>
<dbReference type="Pfam" id="PF01590">
    <property type="entry name" value="GAF"/>
    <property type="match status" value="1"/>
</dbReference>
<dbReference type="KEGG" id="gai:IMCC3135_23585"/>
<dbReference type="InterPro" id="IPR025943">
    <property type="entry name" value="Sigma_54_int_dom_ATP-bd_2"/>
</dbReference>
<dbReference type="InterPro" id="IPR009057">
    <property type="entry name" value="Homeodomain-like_sf"/>
</dbReference>
<dbReference type="GO" id="GO:0043565">
    <property type="term" value="F:sequence-specific DNA binding"/>
    <property type="evidence" value="ECO:0007669"/>
    <property type="project" value="InterPro"/>
</dbReference>
<dbReference type="RefSeq" id="WP_088919773.1">
    <property type="nucleotide sequence ID" value="NZ_CP018632.1"/>
</dbReference>
<keyword evidence="4" id="KW-0238">DNA-binding</keyword>
<accession>A0A2Z2NTG5</accession>
<dbReference type="GO" id="GO:0005524">
    <property type="term" value="F:ATP binding"/>
    <property type="evidence" value="ECO:0007669"/>
    <property type="project" value="UniProtKB-KW"/>
</dbReference>
<gene>
    <name evidence="7" type="primary">acoR_2</name>
    <name evidence="7" type="ORF">IMCC3135_23585</name>
</gene>
<keyword evidence="2" id="KW-0067">ATP-binding</keyword>
<dbReference type="PROSITE" id="PS00676">
    <property type="entry name" value="SIGMA54_INTERACT_2"/>
    <property type="match status" value="1"/>
</dbReference>
<dbReference type="InterPro" id="IPR003018">
    <property type="entry name" value="GAF"/>
</dbReference>
<keyword evidence="1" id="KW-0547">Nucleotide-binding</keyword>
<name>A0A2Z2NTG5_9GAMM</name>
<dbReference type="Proteomes" id="UP000250079">
    <property type="component" value="Chromosome"/>
</dbReference>
<dbReference type="PROSITE" id="PS00688">
    <property type="entry name" value="SIGMA54_INTERACT_3"/>
    <property type="match status" value="1"/>
</dbReference>
<dbReference type="InterPro" id="IPR002197">
    <property type="entry name" value="HTH_Fis"/>
</dbReference>
<evidence type="ECO:0000313" key="8">
    <source>
        <dbReference type="Proteomes" id="UP000250079"/>
    </source>
</evidence>
<feature type="domain" description="Sigma-54 factor interaction" evidence="6">
    <location>
        <begin position="331"/>
        <end position="556"/>
    </location>
</feature>